<evidence type="ECO:0000313" key="3">
    <source>
        <dbReference type="Proteomes" id="UP001566132"/>
    </source>
</evidence>
<reference evidence="2 3" key="1">
    <citation type="submission" date="2024-05" db="EMBL/GenBank/DDBJ databases">
        <title>Genetic variation in Jamaican populations of the coffee berry borer (Hypothenemus hampei).</title>
        <authorList>
            <person name="Errbii M."/>
            <person name="Myrie A."/>
        </authorList>
    </citation>
    <scope>NUCLEOTIDE SEQUENCE [LARGE SCALE GENOMIC DNA]</scope>
    <source>
        <strain evidence="2">JA-Hopewell-2020-01-JO</strain>
        <tissue evidence="2">Whole body</tissue>
    </source>
</reference>
<evidence type="ECO:0008006" key="4">
    <source>
        <dbReference type="Google" id="ProtNLM"/>
    </source>
</evidence>
<feature type="coiled-coil region" evidence="1">
    <location>
        <begin position="252"/>
        <end position="295"/>
    </location>
</feature>
<protein>
    <recommendedName>
        <fullName evidence="4">Trichohyalin-plectin-homology domain-containing protein</fullName>
    </recommendedName>
</protein>
<comment type="caution">
    <text evidence="2">The sequence shown here is derived from an EMBL/GenBank/DDBJ whole genome shotgun (WGS) entry which is preliminary data.</text>
</comment>
<keyword evidence="3" id="KW-1185">Reference proteome</keyword>
<evidence type="ECO:0000313" key="2">
    <source>
        <dbReference type="EMBL" id="KAL1497374.1"/>
    </source>
</evidence>
<sequence length="518" mass="62482">MDSRWYLFPGQSMENTASSDRVRALYMTRSSWNKITKHLDRKKLLLEAAAKEAAVKKYLDEGSKNMTKNWENSLENVRKKKKEEKLRLMEQKKEERHQKFLELKMSQEEIRTKYIKKVQKQIFMNTGNAKNLTSALVTSEILFERQKQKEFKEKLQRRDKEEDLSYLEFQKKKAEEQAKTEEQKKNELMIKDKKYGEELKKSIVQKETLNKFLKEEKIKKEAMDNIEAAKEIKKIENFELNEKLRKMREWKKETEKSRIKKKEMEMAKLKEEKELDEVIEIYQQAKHRIDCLKKQKTMEMRDAVLKRREKITAMVMAEQETRFEGEELAIKKALIEKEAAELEKLKTRQKFDEKIKQECLRNHEEMFQRQKEKMKTEMEVKKWELLNRYKTTEELKKYEENKRLKKWQDILEYRKDLCEQIEDRKQEEQREKQIEEAMANASIRADDMHFFDYADEVLSLAKSKGRSTIPIERVIKKYMLDMNVSSDKYPHLANLCKGSVNNTSELKPCRCEKEPVKV</sequence>
<accession>A0ABD1ELJ3</accession>
<dbReference type="PANTHER" id="PTHR28663:SF1">
    <property type="entry name" value="CILIA- AND FLAGELLA- ASSOCIATED PROTEIN 210"/>
    <property type="match status" value="1"/>
</dbReference>
<organism evidence="2 3">
    <name type="scientific">Hypothenemus hampei</name>
    <name type="common">Coffee berry borer</name>
    <dbReference type="NCBI Taxonomy" id="57062"/>
    <lineage>
        <taxon>Eukaryota</taxon>
        <taxon>Metazoa</taxon>
        <taxon>Ecdysozoa</taxon>
        <taxon>Arthropoda</taxon>
        <taxon>Hexapoda</taxon>
        <taxon>Insecta</taxon>
        <taxon>Pterygota</taxon>
        <taxon>Neoptera</taxon>
        <taxon>Endopterygota</taxon>
        <taxon>Coleoptera</taxon>
        <taxon>Polyphaga</taxon>
        <taxon>Cucujiformia</taxon>
        <taxon>Curculionidae</taxon>
        <taxon>Scolytinae</taxon>
        <taxon>Hypothenemus</taxon>
    </lineage>
</organism>
<gene>
    <name evidence="2" type="ORF">ABEB36_008355</name>
</gene>
<dbReference type="EMBL" id="JBDJPC010000006">
    <property type="protein sequence ID" value="KAL1497374.1"/>
    <property type="molecule type" value="Genomic_DNA"/>
</dbReference>
<evidence type="ECO:0000256" key="1">
    <source>
        <dbReference type="SAM" id="Coils"/>
    </source>
</evidence>
<keyword evidence="1" id="KW-0175">Coiled coil</keyword>
<dbReference type="AlphaFoldDB" id="A0ABD1ELJ3"/>
<name>A0ABD1ELJ3_HYPHA</name>
<dbReference type="PANTHER" id="PTHR28663">
    <property type="entry name" value="COILED-COIL DOMAIN-CONTAINING PROTEIN 173"/>
    <property type="match status" value="1"/>
</dbReference>
<dbReference type="Proteomes" id="UP001566132">
    <property type="component" value="Unassembled WGS sequence"/>
</dbReference>
<feature type="coiled-coil region" evidence="1">
    <location>
        <begin position="41"/>
        <end position="99"/>
    </location>
</feature>
<proteinExistence type="predicted"/>
<dbReference type="InterPro" id="IPR039986">
    <property type="entry name" value="CFAP210"/>
</dbReference>
<feature type="coiled-coil region" evidence="1">
    <location>
        <begin position="157"/>
        <end position="191"/>
    </location>
</feature>